<comment type="caution">
    <text evidence="1">The sequence shown here is derived from an EMBL/GenBank/DDBJ whole genome shotgun (WGS) entry which is preliminary data.</text>
</comment>
<gene>
    <name evidence="1" type="ORF">ACFQ0P_04735</name>
</gene>
<evidence type="ECO:0000313" key="1">
    <source>
        <dbReference type="EMBL" id="MFD0789694.1"/>
    </source>
</evidence>
<reference evidence="2" key="1">
    <citation type="journal article" date="2019" name="Int. J. Syst. Evol. Microbiol.">
        <title>The Global Catalogue of Microorganisms (GCM) 10K type strain sequencing project: providing services to taxonomists for standard genome sequencing and annotation.</title>
        <authorList>
            <consortium name="The Broad Institute Genomics Platform"/>
            <consortium name="The Broad Institute Genome Sequencing Center for Infectious Disease"/>
            <person name="Wu L."/>
            <person name="Ma J."/>
        </authorList>
    </citation>
    <scope>NUCLEOTIDE SEQUENCE [LARGE SCALE GENOMIC DNA]</scope>
    <source>
        <strain evidence="2">CCUG 54523</strain>
    </source>
</reference>
<dbReference type="EMBL" id="JBHTII010000001">
    <property type="protein sequence ID" value="MFD0789694.1"/>
    <property type="molecule type" value="Genomic_DNA"/>
</dbReference>
<organism evidence="1 2">
    <name type="scientific">Microbacterium insulae</name>
    <dbReference type="NCBI Taxonomy" id="483014"/>
    <lineage>
        <taxon>Bacteria</taxon>
        <taxon>Bacillati</taxon>
        <taxon>Actinomycetota</taxon>
        <taxon>Actinomycetes</taxon>
        <taxon>Micrococcales</taxon>
        <taxon>Microbacteriaceae</taxon>
        <taxon>Microbacterium</taxon>
    </lineage>
</organism>
<dbReference type="RefSeq" id="WP_204980870.1">
    <property type="nucleotide sequence ID" value="NZ_JBHTII010000001.1"/>
</dbReference>
<protein>
    <submittedName>
        <fullName evidence="1">Uncharacterized protein</fullName>
    </submittedName>
</protein>
<evidence type="ECO:0000313" key="2">
    <source>
        <dbReference type="Proteomes" id="UP001597055"/>
    </source>
</evidence>
<name>A0ABW3AHE6_9MICO</name>
<sequence length="180" mass="19656">MIHYHLDYDDGAWLPVPDETDDGWPGAVVEHYRRELGDLTPGLEDALRRVGLTALEMRTELTGQLLVFCPVSLAPAIGFVGVQVLEDAATDLDDAVRDDPAAVLLPNVETIEDPYWGSGRRSAVVTASSKPDAQAGRFDYAFRRGDSLLVATAFADTIAYATVMQPHADRLVTSVRLEDE</sequence>
<proteinExistence type="predicted"/>
<accession>A0ABW3AHE6</accession>
<keyword evidence="2" id="KW-1185">Reference proteome</keyword>
<dbReference type="Proteomes" id="UP001597055">
    <property type="component" value="Unassembled WGS sequence"/>
</dbReference>